<dbReference type="AlphaFoldDB" id="A0A8J7QAG5"/>
<feature type="transmembrane region" description="Helical" evidence="1">
    <location>
        <begin position="45"/>
        <end position="63"/>
    </location>
</feature>
<keyword evidence="1" id="KW-1133">Transmembrane helix</keyword>
<comment type="caution">
    <text evidence="2">The sequence shown here is derived from an EMBL/GenBank/DDBJ whole genome shotgun (WGS) entry which is preliminary data.</text>
</comment>
<keyword evidence="1" id="KW-0472">Membrane</keyword>
<name>A0A8J7QAG5_9BACT</name>
<reference evidence="2" key="1">
    <citation type="submission" date="2021-03" db="EMBL/GenBank/DDBJ databases">
        <authorList>
            <person name="Wang G."/>
        </authorList>
    </citation>
    <scope>NUCLEOTIDE SEQUENCE</scope>
    <source>
        <strain evidence="2">KCTC 12899</strain>
    </source>
</reference>
<evidence type="ECO:0008006" key="4">
    <source>
        <dbReference type="Google" id="ProtNLM"/>
    </source>
</evidence>
<feature type="transmembrane region" description="Helical" evidence="1">
    <location>
        <begin position="12"/>
        <end position="33"/>
    </location>
</feature>
<dbReference type="Proteomes" id="UP000664417">
    <property type="component" value="Unassembled WGS sequence"/>
</dbReference>
<gene>
    <name evidence="2" type="ORF">J3U88_01855</name>
</gene>
<feature type="transmembrane region" description="Helical" evidence="1">
    <location>
        <begin position="70"/>
        <end position="90"/>
    </location>
</feature>
<dbReference type="RefSeq" id="WP_207856418.1">
    <property type="nucleotide sequence ID" value="NZ_JAFREP010000001.1"/>
</dbReference>
<accession>A0A8J7QAG5</accession>
<sequence>MNEQPTTITIQWREALIFGLTGLGISLTFWLTGTRWDEDPQSSQTYAGMLTTVLLCAGLWVSFRAKTQKVPPPIFAAMILPGPFSLTLALPIQNQVVYHLLSWAGLLMILAIQRKAAHQPSA</sequence>
<dbReference type="EMBL" id="JAFREP010000001">
    <property type="protein sequence ID" value="MBO1317186.1"/>
    <property type="molecule type" value="Genomic_DNA"/>
</dbReference>
<evidence type="ECO:0000313" key="3">
    <source>
        <dbReference type="Proteomes" id="UP000664417"/>
    </source>
</evidence>
<protein>
    <recommendedName>
        <fullName evidence="4">Transmembrane protein</fullName>
    </recommendedName>
</protein>
<evidence type="ECO:0000313" key="2">
    <source>
        <dbReference type="EMBL" id="MBO1317186.1"/>
    </source>
</evidence>
<proteinExistence type="predicted"/>
<keyword evidence="3" id="KW-1185">Reference proteome</keyword>
<feature type="transmembrane region" description="Helical" evidence="1">
    <location>
        <begin position="96"/>
        <end position="112"/>
    </location>
</feature>
<organism evidence="2 3">
    <name type="scientific">Acanthopleuribacter pedis</name>
    <dbReference type="NCBI Taxonomy" id="442870"/>
    <lineage>
        <taxon>Bacteria</taxon>
        <taxon>Pseudomonadati</taxon>
        <taxon>Acidobacteriota</taxon>
        <taxon>Holophagae</taxon>
        <taxon>Acanthopleuribacterales</taxon>
        <taxon>Acanthopleuribacteraceae</taxon>
        <taxon>Acanthopleuribacter</taxon>
    </lineage>
</organism>
<keyword evidence="1" id="KW-0812">Transmembrane</keyword>
<evidence type="ECO:0000256" key="1">
    <source>
        <dbReference type="SAM" id="Phobius"/>
    </source>
</evidence>